<dbReference type="Proteomes" id="UP000266177">
    <property type="component" value="Unassembled WGS sequence"/>
</dbReference>
<organism evidence="1 2">
    <name type="scientific">Paenibacillus thiaminolyticus</name>
    <name type="common">Bacillus thiaminolyticus</name>
    <dbReference type="NCBI Taxonomy" id="49283"/>
    <lineage>
        <taxon>Bacteria</taxon>
        <taxon>Bacillati</taxon>
        <taxon>Bacillota</taxon>
        <taxon>Bacilli</taxon>
        <taxon>Bacillales</taxon>
        <taxon>Paenibacillaceae</taxon>
        <taxon>Paenibacillus</taxon>
    </lineage>
</organism>
<protein>
    <submittedName>
        <fullName evidence="1">Uncharacterized protein</fullName>
    </submittedName>
</protein>
<gene>
    <name evidence="1" type="ORF">DQX05_12605</name>
</gene>
<evidence type="ECO:0000313" key="1">
    <source>
        <dbReference type="EMBL" id="RJG23503.1"/>
    </source>
</evidence>
<dbReference type="AlphaFoldDB" id="A0A3A3GGS7"/>
<reference evidence="1 2" key="1">
    <citation type="submission" date="2018-09" db="EMBL/GenBank/DDBJ databases">
        <title>Paenibacillus SK2017-BO5.</title>
        <authorList>
            <person name="Piskunova J.V."/>
            <person name="Dubiley S.A."/>
            <person name="Severinov K.V."/>
        </authorList>
    </citation>
    <scope>NUCLEOTIDE SEQUENCE [LARGE SCALE GENOMIC DNA]</scope>
    <source>
        <strain evidence="1 2">BO5</strain>
    </source>
</reference>
<name>A0A3A3GGS7_PANTH</name>
<accession>A0A3A3GGS7</accession>
<comment type="caution">
    <text evidence="1">The sequence shown here is derived from an EMBL/GenBank/DDBJ whole genome shotgun (WGS) entry which is preliminary data.</text>
</comment>
<evidence type="ECO:0000313" key="2">
    <source>
        <dbReference type="Proteomes" id="UP000266177"/>
    </source>
</evidence>
<proteinExistence type="predicted"/>
<sequence length="99" mass="11270">MLRGEGFTVYLWQNNPNHSTKTHVGAQIEIAKDELDPKLLEKATKAVETALGRDFDVTKALLRGDTKKINGSSEAMMLCWLWMQRQGKQNMSMIFRENG</sequence>
<dbReference type="EMBL" id="QYZD01000010">
    <property type="protein sequence ID" value="RJG23503.1"/>
    <property type="molecule type" value="Genomic_DNA"/>
</dbReference>